<feature type="compositionally biased region" description="Low complexity" evidence="1">
    <location>
        <begin position="7"/>
        <end position="63"/>
    </location>
</feature>
<proteinExistence type="predicted"/>
<feature type="non-terminal residue" evidence="2">
    <location>
        <position position="1"/>
    </location>
</feature>
<dbReference type="Proteomes" id="UP001582793">
    <property type="component" value="Unassembled WGS sequence"/>
</dbReference>
<evidence type="ECO:0000313" key="2">
    <source>
        <dbReference type="EMBL" id="MFB6395090.1"/>
    </source>
</evidence>
<organism evidence="2 3">
    <name type="scientific">Polymorphospora lycopeni</name>
    <dbReference type="NCBI Taxonomy" id="3140240"/>
    <lineage>
        <taxon>Bacteria</taxon>
        <taxon>Bacillati</taxon>
        <taxon>Actinomycetota</taxon>
        <taxon>Actinomycetes</taxon>
        <taxon>Micromonosporales</taxon>
        <taxon>Micromonosporaceae</taxon>
        <taxon>Polymorphospora</taxon>
    </lineage>
</organism>
<accession>A0ABV5CSV5</accession>
<evidence type="ECO:0000256" key="1">
    <source>
        <dbReference type="SAM" id="MobiDB-lite"/>
    </source>
</evidence>
<keyword evidence="3" id="KW-1185">Reference proteome</keyword>
<protein>
    <submittedName>
        <fullName evidence="2">DNA polymerase III subunit gamma and tau</fullName>
    </submittedName>
</protein>
<reference evidence="2 3" key="1">
    <citation type="submission" date="2024-04" db="EMBL/GenBank/DDBJ databases">
        <title>Polymorphospora sp. isolated from Baiyangdian Lake in Xiong'an New Area.</title>
        <authorList>
            <person name="Zhang X."/>
            <person name="Liu J."/>
        </authorList>
    </citation>
    <scope>NUCLEOTIDE SEQUENCE [LARGE SCALE GENOMIC DNA]</scope>
    <source>
        <strain evidence="2 3">2-325</strain>
    </source>
</reference>
<sequence>GGGAGAGLAAARAAAAAANRGTAGRDGVPAAQTAAPAAVAAPPVTPAPAAQAPAARAGAVQTADPSWAGEPPYDPDYDGPVRGGVTYEGFDPGDEPLDDVVDVAAVRQSSEQQVVQLLHQTLGAERLDG</sequence>
<comment type="caution">
    <text evidence="2">The sequence shown here is derived from an EMBL/GenBank/DDBJ whole genome shotgun (WGS) entry which is preliminary data.</text>
</comment>
<name>A0ABV5CSV5_9ACTN</name>
<dbReference type="EMBL" id="JBCGDC010000051">
    <property type="protein sequence ID" value="MFB6395090.1"/>
    <property type="molecule type" value="Genomic_DNA"/>
</dbReference>
<feature type="region of interest" description="Disordered" evidence="1">
    <location>
        <begin position="1"/>
        <end position="97"/>
    </location>
</feature>
<gene>
    <name evidence="2" type="ORF">AAFH96_18555</name>
</gene>
<evidence type="ECO:0000313" key="3">
    <source>
        <dbReference type="Proteomes" id="UP001582793"/>
    </source>
</evidence>